<reference evidence="2 3" key="1">
    <citation type="journal article" date="2019" name="Sci. Rep.">
        <title>Orb-weaving spider Araneus ventricosus genome elucidates the spidroin gene catalogue.</title>
        <authorList>
            <person name="Kono N."/>
            <person name="Nakamura H."/>
            <person name="Ohtoshi R."/>
            <person name="Moran D.A.P."/>
            <person name="Shinohara A."/>
            <person name="Yoshida Y."/>
            <person name="Fujiwara M."/>
            <person name="Mori M."/>
            <person name="Tomita M."/>
            <person name="Arakawa K."/>
        </authorList>
    </citation>
    <scope>NUCLEOTIDE SEQUENCE [LARGE SCALE GENOMIC DNA]</scope>
</reference>
<feature type="compositionally biased region" description="Basic and acidic residues" evidence="1">
    <location>
        <begin position="49"/>
        <end position="58"/>
    </location>
</feature>
<sequence length="82" mass="9253">AEVPKLWYSADQLGVEKPQFRAKWMEWSTDELPALKSKTPSADSNLGPRCEDRGRTKDLPTLGPRVEAGSETRNPPWGEKEE</sequence>
<name>A0A4Y2K7Y3_ARAVE</name>
<evidence type="ECO:0000313" key="3">
    <source>
        <dbReference type="Proteomes" id="UP000499080"/>
    </source>
</evidence>
<dbReference type="Proteomes" id="UP000499080">
    <property type="component" value="Unassembled WGS sequence"/>
</dbReference>
<proteinExistence type="predicted"/>
<gene>
    <name evidence="2" type="ORF">AVEN_113422-2_1</name>
</gene>
<accession>A0A4Y2K7Y3</accession>
<evidence type="ECO:0000313" key="2">
    <source>
        <dbReference type="EMBL" id="GBM98324.1"/>
    </source>
</evidence>
<dbReference type="AlphaFoldDB" id="A0A4Y2K7Y3"/>
<feature type="non-terminal residue" evidence="2">
    <location>
        <position position="1"/>
    </location>
</feature>
<dbReference type="EMBL" id="BGPR01004313">
    <property type="protein sequence ID" value="GBM98324.1"/>
    <property type="molecule type" value="Genomic_DNA"/>
</dbReference>
<protein>
    <submittedName>
        <fullName evidence="2">Uncharacterized protein</fullName>
    </submittedName>
</protein>
<organism evidence="2 3">
    <name type="scientific">Araneus ventricosus</name>
    <name type="common">Orbweaver spider</name>
    <name type="synonym">Epeira ventricosa</name>
    <dbReference type="NCBI Taxonomy" id="182803"/>
    <lineage>
        <taxon>Eukaryota</taxon>
        <taxon>Metazoa</taxon>
        <taxon>Ecdysozoa</taxon>
        <taxon>Arthropoda</taxon>
        <taxon>Chelicerata</taxon>
        <taxon>Arachnida</taxon>
        <taxon>Araneae</taxon>
        <taxon>Araneomorphae</taxon>
        <taxon>Entelegynae</taxon>
        <taxon>Araneoidea</taxon>
        <taxon>Araneidae</taxon>
        <taxon>Araneus</taxon>
    </lineage>
</organism>
<keyword evidence="3" id="KW-1185">Reference proteome</keyword>
<feature type="region of interest" description="Disordered" evidence="1">
    <location>
        <begin position="31"/>
        <end position="82"/>
    </location>
</feature>
<comment type="caution">
    <text evidence="2">The sequence shown here is derived from an EMBL/GenBank/DDBJ whole genome shotgun (WGS) entry which is preliminary data.</text>
</comment>
<evidence type="ECO:0000256" key="1">
    <source>
        <dbReference type="SAM" id="MobiDB-lite"/>
    </source>
</evidence>